<accession>A0A0A9FPI6</accession>
<reference evidence="1" key="1">
    <citation type="submission" date="2014-09" db="EMBL/GenBank/DDBJ databases">
        <authorList>
            <person name="Magalhaes I.L.F."/>
            <person name="Oliveira U."/>
            <person name="Santos F.R."/>
            <person name="Vidigal T.H.D.A."/>
            <person name="Brescovit A.D."/>
            <person name="Santos A.J."/>
        </authorList>
    </citation>
    <scope>NUCLEOTIDE SEQUENCE</scope>
    <source>
        <tissue evidence="1">Shoot tissue taken approximately 20 cm above the soil surface</tissue>
    </source>
</reference>
<dbReference type="AlphaFoldDB" id="A0A0A9FPI6"/>
<protein>
    <submittedName>
        <fullName evidence="1">Uncharacterized protein</fullName>
    </submittedName>
</protein>
<evidence type="ECO:0000313" key="1">
    <source>
        <dbReference type="EMBL" id="JAE14207.1"/>
    </source>
</evidence>
<dbReference type="EMBL" id="GBRH01183689">
    <property type="protein sequence ID" value="JAE14207.1"/>
    <property type="molecule type" value="Transcribed_RNA"/>
</dbReference>
<sequence length="23" mass="2711">MSLIIICDSIVQFYSIKHNLLFI</sequence>
<name>A0A0A9FPI6_ARUDO</name>
<reference evidence="1" key="2">
    <citation type="journal article" date="2015" name="Data Brief">
        <title>Shoot transcriptome of the giant reed, Arundo donax.</title>
        <authorList>
            <person name="Barrero R.A."/>
            <person name="Guerrero F.D."/>
            <person name="Moolhuijzen P."/>
            <person name="Goolsby J.A."/>
            <person name="Tidwell J."/>
            <person name="Bellgard S.E."/>
            <person name="Bellgard M.I."/>
        </authorList>
    </citation>
    <scope>NUCLEOTIDE SEQUENCE</scope>
    <source>
        <tissue evidence="1">Shoot tissue taken approximately 20 cm above the soil surface</tissue>
    </source>
</reference>
<proteinExistence type="predicted"/>
<organism evidence="1">
    <name type="scientific">Arundo donax</name>
    <name type="common">Giant reed</name>
    <name type="synonym">Donax arundinaceus</name>
    <dbReference type="NCBI Taxonomy" id="35708"/>
    <lineage>
        <taxon>Eukaryota</taxon>
        <taxon>Viridiplantae</taxon>
        <taxon>Streptophyta</taxon>
        <taxon>Embryophyta</taxon>
        <taxon>Tracheophyta</taxon>
        <taxon>Spermatophyta</taxon>
        <taxon>Magnoliopsida</taxon>
        <taxon>Liliopsida</taxon>
        <taxon>Poales</taxon>
        <taxon>Poaceae</taxon>
        <taxon>PACMAD clade</taxon>
        <taxon>Arundinoideae</taxon>
        <taxon>Arundineae</taxon>
        <taxon>Arundo</taxon>
    </lineage>
</organism>